<keyword evidence="7" id="KW-1185">Reference proteome</keyword>
<dbReference type="AlphaFoldDB" id="A0A975K891"/>
<dbReference type="KEGG" id="spph:KFK14_23710"/>
<feature type="chain" id="PRO_5038090225" description="peptidylprolyl isomerase" evidence="4">
    <location>
        <begin position="23"/>
        <end position="231"/>
    </location>
</feature>
<dbReference type="Proteomes" id="UP000681425">
    <property type="component" value="Chromosome"/>
</dbReference>
<feature type="domain" description="PPIase cyclophilin-type" evidence="5">
    <location>
        <begin position="48"/>
        <end position="204"/>
    </location>
</feature>
<dbReference type="PANTHER" id="PTHR45625:SF4">
    <property type="entry name" value="PEPTIDYLPROLYL ISOMERASE DOMAIN AND WD REPEAT-CONTAINING PROTEIN 1"/>
    <property type="match status" value="1"/>
</dbReference>
<protein>
    <recommendedName>
        <fullName evidence="1">peptidylprolyl isomerase</fullName>
        <ecNumber evidence="1">5.2.1.8</ecNumber>
    </recommendedName>
</protein>
<dbReference type="InterPro" id="IPR002130">
    <property type="entry name" value="Cyclophilin-type_PPIase_dom"/>
</dbReference>
<dbReference type="PROSITE" id="PS50072">
    <property type="entry name" value="CSA_PPIASE_2"/>
    <property type="match status" value="1"/>
</dbReference>
<accession>A0A975K891</accession>
<dbReference type="SUPFAM" id="SSF50891">
    <property type="entry name" value="Cyclophilin-like"/>
    <property type="match status" value="1"/>
</dbReference>
<evidence type="ECO:0000256" key="3">
    <source>
        <dbReference type="ARBA" id="ARBA00023235"/>
    </source>
</evidence>
<dbReference type="InterPro" id="IPR029000">
    <property type="entry name" value="Cyclophilin-like_dom_sf"/>
</dbReference>
<keyword evidence="4" id="KW-0732">Signal</keyword>
<keyword evidence="3 6" id="KW-0413">Isomerase</keyword>
<evidence type="ECO:0000259" key="5">
    <source>
        <dbReference type="PROSITE" id="PS50072"/>
    </source>
</evidence>
<dbReference type="EMBL" id="CP073910">
    <property type="protein sequence ID" value="QUT05898.1"/>
    <property type="molecule type" value="Genomic_DNA"/>
</dbReference>
<evidence type="ECO:0000313" key="6">
    <source>
        <dbReference type="EMBL" id="QUT05898.1"/>
    </source>
</evidence>
<evidence type="ECO:0000256" key="4">
    <source>
        <dbReference type="SAM" id="SignalP"/>
    </source>
</evidence>
<evidence type="ECO:0000256" key="1">
    <source>
        <dbReference type="ARBA" id="ARBA00013194"/>
    </source>
</evidence>
<dbReference type="GO" id="GO:0003755">
    <property type="term" value="F:peptidyl-prolyl cis-trans isomerase activity"/>
    <property type="evidence" value="ECO:0007669"/>
    <property type="project" value="UniProtKB-KW"/>
</dbReference>
<sequence length="231" mass="24889">MRHIFASLLCLFLLAFAFSASADAQGTNKPAPGPAPGIVRVRLVTSEGPIILALDARRAPKTTGNFMTYVDDGRFDDTQFYRAARRKTDPKLGFIQGGVGTDARRTLPAIPHEPTTQTGIQHLDATISMARNAPGTAMGNFFLTVGSTPNMDAAGAYPGYAAFGHVVAGMDTVRRILAMPTGGGEGAMRGQKLLKPVRLIRAERIDGKARPSSPIKPWLMKTLRKDMKPRK</sequence>
<organism evidence="6 7">
    <name type="scientific">Sphingobium phenoxybenzoativorans</name>
    <dbReference type="NCBI Taxonomy" id="1592790"/>
    <lineage>
        <taxon>Bacteria</taxon>
        <taxon>Pseudomonadati</taxon>
        <taxon>Pseudomonadota</taxon>
        <taxon>Alphaproteobacteria</taxon>
        <taxon>Sphingomonadales</taxon>
        <taxon>Sphingomonadaceae</taxon>
        <taxon>Sphingobium</taxon>
    </lineage>
</organism>
<feature type="signal peptide" evidence="4">
    <location>
        <begin position="1"/>
        <end position="22"/>
    </location>
</feature>
<proteinExistence type="predicted"/>
<dbReference type="Pfam" id="PF00160">
    <property type="entry name" value="Pro_isomerase"/>
    <property type="match status" value="1"/>
</dbReference>
<evidence type="ECO:0000313" key="7">
    <source>
        <dbReference type="Proteomes" id="UP000681425"/>
    </source>
</evidence>
<dbReference type="EC" id="5.2.1.8" evidence="1"/>
<dbReference type="RefSeq" id="WP_212609389.1">
    <property type="nucleotide sequence ID" value="NZ_CP073910.1"/>
</dbReference>
<keyword evidence="2" id="KW-0697">Rotamase</keyword>
<dbReference type="Gene3D" id="2.40.100.10">
    <property type="entry name" value="Cyclophilin-like"/>
    <property type="match status" value="1"/>
</dbReference>
<dbReference type="PANTHER" id="PTHR45625">
    <property type="entry name" value="PEPTIDYL-PROLYL CIS-TRANS ISOMERASE-RELATED"/>
    <property type="match status" value="1"/>
</dbReference>
<gene>
    <name evidence="6" type="ORF">KFK14_23710</name>
</gene>
<name>A0A975K891_9SPHN</name>
<dbReference type="InterPro" id="IPR044666">
    <property type="entry name" value="Cyclophilin_A-like"/>
</dbReference>
<reference evidence="6" key="1">
    <citation type="submission" date="2021-04" db="EMBL/GenBank/DDBJ databases">
        <title>Isolation of p-tert-butylphenol degrading bacteria Sphingobium phenoxybenzoativorans Tas13 from active sludge.</title>
        <authorList>
            <person name="Li Y."/>
        </authorList>
    </citation>
    <scope>NUCLEOTIDE SEQUENCE</scope>
    <source>
        <strain evidence="6">Tas13</strain>
    </source>
</reference>
<evidence type="ECO:0000256" key="2">
    <source>
        <dbReference type="ARBA" id="ARBA00023110"/>
    </source>
</evidence>